<evidence type="ECO:0000259" key="3">
    <source>
        <dbReference type="Pfam" id="PF00149"/>
    </source>
</evidence>
<dbReference type="Pfam" id="PF00149">
    <property type="entry name" value="Metallophos"/>
    <property type="match status" value="1"/>
</dbReference>
<reference evidence="4" key="1">
    <citation type="submission" date="2020-08" db="EMBL/GenBank/DDBJ databases">
        <authorList>
            <person name="Hu Y."/>
            <person name="Nguyen S.V."/>
            <person name="Li F."/>
            <person name="Fanning S."/>
        </authorList>
    </citation>
    <scope>NUCLEOTIDE SEQUENCE</scope>
    <source>
        <strain evidence="4">SYSU D8009</strain>
    </source>
</reference>
<gene>
    <name evidence="4" type="ORF">H7965_11885</name>
</gene>
<dbReference type="GO" id="GO:0016020">
    <property type="term" value="C:membrane"/>
    <property type="evidence" value="ECO:0007669"/>
    <property type="project" value="GOC"/>
</dbReference>
<evidence type="ECO:0000313" key="4">
    <source>
        <dbReference type="EMBL" id="MBC4016024.1"/>
    </source>
</evidence>
<proteinExistence type="predicted"/>
<keyword evidence="5" id="KW-1185">Reference proteome</keyword>
<dbReference type="InterPro" id="IPR051158">
    <property type="entry name" value="Metallophosphoesterase_sf"/>
</dbReference>
<dbReference type="CDD" id="cd07385">
    <property type="entry name" value="MPP_YkuE_C"/>
    <property type="match status" value="1"/>
</dbReference>
<comment type="caution">
    <text evidence="4">The sequence shown here is derived from an EMBL/GenBank/DDBJ whole genome shotgun (WGS) entry which is preliminary data.</text>
</comment>
<dbReference type="RefSeq" id="WP_186770792.1">
    <property type="nucleotide sequence ID" value="NZ_JACOMF010000011.1"/>
</dbReference>
<dbReference type="GO" id="GO:0008758">
    <property type="term" value="F:UDP-2,3-diacylglucosamine hydrolase activity"/>
    <property type="evidence" value="ECO:0007669"/>
    <property type="project" value="TreeGrafter"/>
</dbReference>
<name>A0A9X0QY77_9PROT</name>
<keyword evidence="1" id="KW-0479">Metal-binding</keyword>
<dbReference type="SUPFAM" id="SSF56300">
    <property type="entry name" value="Metallo-dependent phosphatases"/>
    <property type="match status" value="1"/>
</dbReference>
<evidence type="ECO:0000256" key="2">
    <source>
        <dbReference type="ARBA" id="ARBA00022801"/>
    </source>
</evidence>
<dbReference type="InterPro" id="IPR004843">
    <property type="entry name" value="Calcineurin-like_PHP"/>
</dbReference>
<dbReference type="GO" id="GO:0046872">
    <property type="term" value="F:metal ion binding"/>
    <property type="evidence" value="ECO:0007669"/>
    <property type="project" value="UniProtKB-KW"/>
</dbReference>
<protein>
    <submittedName>
        <fullName evidence="4">Metallophosphoesterase</fullName>
    </submittedName>
</protein>
<sequence length="327" mass="35205">MDGDLAALALRDSGELSRETGLDPVVRDTQRKGLRRRRLLRWAGGIGAGGAGLGGYATALEPGVRLRVVHHRISPPNWPRGLPLSIALIADPHCGGPHTPLARLSRAVAMTNAQKPDMVVLLGDYLADHRFVSERPSMRQVADVLAGLRAPLGVHAILGNHDWWEDPAAQAKQVPMPFAAADFAAAGLPILHNEVRPLEHQGQRIWLAGLGSQWSYGRRGSWHGTDDLPGTLAQVTDGAPTILLAHEPDIFPQVPSRVAVTLSGHTHGGQVRAFGWSPVVPSRFGNRFAYGSIIEDRRHLVVSGGIGNSIMPVRFGMPPEITMVELS</sequence>
<dbReference type="InterPro" id="IPR029052">
    <property type="entry name" value="Metallo-depent_PP-like"/>
</dbReference>
<organism evidence="4 5">
    <name type="scientific">Siccirubricoccus deserti</name>
    <dbReference type="NCBI Taxonomy" id="2013562"/>
    <lineage>
        <taxon>Bacteria</taxon>
        <taxon>Pseudomonadati</taxon>
        <taxon>Pseudomonadota</taxon>
        <taxon>Alphaproteobacteria</taxon>
        <taxon>Acetobacterales</taxon>
        <taxon>Roseomonadaceae</taxon>
        <taxon>Siccirubricoccus</taxon>
    </lineage>
</organism>
<dbReference type="EMBL" id="JACOMF010000011">
    <property type="protein sequence ID" value="MBC4016024.1"/>
    <property type="molecule type" value="Genomic_DNA"/>
</dbReference>
<feature type="domain" description="Calcineurin-like phosphoesterase" evidence="3">
    <location>
        <begin position="85"/>
        <end position="268"/>
    </location>
</feature>
<dbReference type="PANTHER" id="PTHR31302:SF31">
    <property type="entry name" value="PHOSPHODIESTERASE YAEI"/>
    <property type="match status" value="1"/>
</dbReference>
<dbReference type="AlphaFoldDB" id="A0A9X0QY77"/>
<keyword evidence="2" id="KW-0378">Hydrolase</keyword>
<dbReference type="Proteomes" id="UP000600101">
    <property type="component" value="Unassembled WGS sequence"/>
</dbReference>
<evidence type="ECO:0000313" key="5">
    <source>
        <dbReference type="Proteomes" id="UP000600101"/>
    </source>
</evidence>
<evidence type="ECO:0000256" key="1">
    <source>
        <dbReference type="ARBA" id="ARBA00022723"/>
    </source>
</evidence>
<dbReference type="PANTHER" id="PTHR31302">
    <property type="entry name" value="TRANSMEMBRANE PROTEIN WITH METALLOPHOSPHOESTERASE DOMAIN-RELATED"/>
    <property type="match status" value="1"/>
</dbReference>
<dbReference type="GO" id="GO:0009245">
    <property type="term" value="P:lipid A biosynthetic process"/>
    <property type="evidence" value="ECO:0007669"/>
    <property type="project" value="TreeGrafter"/>
</dbReference>
<dbReference type="Gene3D" id="3.60.21.10">
    <property type="match status" value="1"/>
</dbReference>
<accession>A0A9X0QY77</accession>